<dbReference type="EMBL" id="JBHRTI010000003">
    <property type="protein sequence ID" value="MFC3147120.1"/>
    <property type="molecule type" value="Genomic_DNA"/>
</dbReference>
<dbReference type="SMART" id="SM00987">
    <property type="entry name" value="UreE_C"/>
    <property type="match status" value="1"/>
</dbReference>
<name>A0ABV7H029_9BURK</name>
<keyword evidence="2" id="KW-0378">Hydrolase</keyword>
<dbReference type="NCBIfam" id="TIGR04274">
    <property type="entry name" value="hypoxanDNAglyco"/>
    <property type="match status" value="1"/>
</dbReference>
<dbReference type="GO" id="GO:0033958">
    <property type="term" value="F:DNA-deoxyinosine glycosylase activity"/>
    <property type="evidence" value="ECO:0007669"/>
    <property type="project" value="UniProtKB-EC"/>
</dbReference>
<dbReference type="EC" id="3.2.2.15" evidence="2"/>
<evidence type="ECO:0000313" key="2">
    <source>
        <dbReference type="EMBL" id="MFC3147120.1"/>
    </source>
</evidence>
<comment type="caution">
    <text evidence="2">The sequence shown here is derived from an EMBL/GenBank/DDBJ whole genome shotgun (WGS) entry which is preliminary data.</text>
</comment>
<protein>
    <submittedName>
        <fullName evidence="2">DNA-deoxyinosine glycosylase</fullName>
        <ecNumber evidence="2">3.2.2.15</ecNumber>
    </submittedName>
</protein>
<dbReference type="Pfam" id="PF03167">
    <property type="entry name" value="UDG"/>
    <property type="match status" value="1"/>
</dbReference>
<feature type="domain" description="Uracil-DNA glycosylase-like" evidence="1">
    <location>
        <begin position="14"/>
        <end position="164"/>
    </location>
</feature>
<dbReference type="SUPFAM" id="SSF52141">
    <property type="entry name" value="Uracil-DNA glycosylase-like"/>
    <property type="match status" value="1"/>
</dbReference>
<dbReference type="RefSeq" id="WP_377302567.1">
    <property type="nucleotide sequence ID" value="NZ_CP180191.1"/>
</dbReference>
<gene>
    <name evidence="2" type="ORF">ACFOEN_05625</name>
</gene>
<dbReference type="InterPro" id="IPR036895">
    <property type="entry name" value="Uracil-DNA_glycosylase-like_sf"/>
</dbReference>
<dbReference type="InterPro" id="IPR005122">
    <property type="entry name" value="Uracil-DNA_glycosylase-like"/>
</dbReference>
<accession>A0ABV7H029</accession>
<proteinExistence type="predicted"/>
<dbReference type="SMART" id="SM00986">
    <property type="entry name" value="UDG"/>
    <property type="match status" value="1"/>
</dbReference>
<dbReference type="InterPro" id="IPR026353">
    <property type="entry name" value="Hypoxan-DNA_Glyclase"/>
</dbReference>
<dbReference type="CDD" id="cd10032">
    <property type="entry name" value="UDG-F6_HDG"/>
    <property type="match status" value="1"/>
</dbReference>
<dbReference type="Gene3D" id="3.40.470.10">
    <property type="entry name" value="Uracil-DNA glycosylase-like domain"/>
    <property type="match status" value="1"/>
</dbReference>
<evidence type="ECO:0000313" key="3">
    <source>
        <dbReference type="Proteomes" id="UP001595556"/>
    </source>
</evidence>
<keyword evidence="2" id="KW-0326">Glycosidase</keyword>
<sequence>MQTAGAGRRQVGLAPVVHAHTRVLILGSFPGAASLAAQRYYAHPQNHFWFLLSAILNEPLIHWPYALRCERLLARGIGLWDVLGACQREGSLDSAIEAGEPNDPAAVLGMAPRLERACFNGAFAQAHLHVWADAGLQVLSVPSSSPANAGHRFDHKLAVWRAALHLEGRP</sequence>
<dbReference type="Proteomes" id="UP001595556">
    <property type="component" value="Unassembled WGS sequence"/>
</dbReference>
<reference evidence="3" key="1">
    <citation type="journal article" date="2019" name="Int. J. Syst. Evol. Microbiol.">
        <title>The Global Catalogue of Microorganisms (GCM) 10K type strain sequencing project: providing services to taxonomists for standard genome sequencing and annotation.</title>
        <authorList>
            <consortium name="The Broad Institute Genomics Platform"/>
            <consortium name="The Broad Institute Genome Sequencing Center for Infectious Disease"/>
            <person name="Wu L."/>
            <person name="Ma J."/>
        </authorList>
    </citation>
    <scope>NUCLEOTIDE SEQUENCE [LARGE SCALE GENOMIC DNA]</scope>
    <source>
        <strain evidence="3">KCTC 52168</strain>
    </source>
</reference>
<evidence type="ECO:0000259" key="1">
    <source>
        <dbReference type="SMART" id="SM00986"/>
    </source>
</evidence>
<keyword evidence="3" id="KW-1185">Reference proteome</keyword>
<organism evidence="2 3">
    <name type="scientific">Piscinibacterium candidicorallinum</name>
    <dbReference type="NCBI Taxonomy" id="1793872"/>
    <lineage>
        <taxon>Bacteria</taxon>
        <taxon>Pseudomonadati</taxon>
        <taxon>Pseudomonadota</taxon>
        <taxon>Betaproteobacteria</taxon>
        <taxon>Burkholderiales</taxon>
        <taxon>Piscinibacterium</taxon>
    </lineage>
</organism>